<evidence type="ECO:0000259" key="8">
    <source>
        <dbReference type="PROSITE" id="PS51379"/>
    </source>
</evidence>
<evidence type="ECO:0000256" key="1">
    <source>
        <dbReference type="ARBA" id="ARBA00001966"/>
    </source>
</evidence>
<dbReference type="Pfam" id="PF10588">
    <property type="entry name" value="NADH-G_4Fe-4S_3"/>
    <property type="match status" value="1"/>
</dbReference>
<dbReference type="AlphaFoldDB" id="A0A174AQ57"/>
<dbReference type="NCBIfam" id="TIGR02512">
    <property type="entry name" value="FeFe_hydrog_A"/>
    <property type="match status" value="1"/>
</dbReference>
<dbReference type="InterPro" id="IPR013352">
    <property type="entry name" value="Fe_hydrogenase_subset"/>
</dbReference>
<feature type="domain" description="2Fe-2S ferredoxin-type" evidence="7">
    <location>
        <begin position="14"/>
        <end position="92"/>
    </location>
</feature>
<evidence type="ECO:0000259" key="9">
    <source>
        <dbReference type="PROSITE" id="PS51839"/>
    </source>
</evidence>
<dbReference type="GO" id="GO:0005506">
    <property type="term" value="F:iron ion binding"/>
    <property type="evidence" value="ECO:0007669"/>
    <property type="project" value="InterPro"/>
</dbReference>
<dbReference type="InterPro" id="IPR049830">
    <property type="entry name" value="HndD"/>
</dbReference>
<dbReference type="NCBIfam" id="NF040763">
    <property type="entry name" value="FeFe_hydrog_A6"/>
    <property type="match status" value="1"/>
</dbReference>
<reference evidence="10 11" key="1">
    <citation type="submission" date="2015-09" db="EMBL/GenBank/DDBJ databases">
        <authorList>
            <consortium name="Pathogen Informatics"/>
        </authorList>
    </citation>
    <scope>NUCLEOTIDE SEQUENCE [LARGE SCALE GENOMIC DNA]</scope>
    <source>
        <strain evidence="10 11">2789STDY5608828</strain>
    </source>
</reference>
<keyword evidence="6" id="KW-0411">Iron-sulfur</keyword>
<evidence type="ECO:0000256" key="6">
    <source>
        <dbReference type="ARBA" id="ARBA00023014"/>
    </source>
</evidence>
<keyword evidence="4" id="KW-0677">Repeat</keyword>
<dbReference type="InterPro" id="IPR050340">
    <property type="entry name" value="Cytosolic_Fe-S_CAF"/>
</dbReference>
<keyword evidence="3" id="KW-0479">Metal-binding</keyword>
<dbReference type="Gene3D" id="3.40.50.1780">
    <property type="match status" value="1"/>
</dbReference>
<evidence type="ECO:0000313" key="11">
    <source>
        <dbReference type="Proteomes" id="UP000095546"/>
    </source>
</evidence>
<evidence type="ECO:0000256" key="4">
    <source>
        <dbReference type="ARBA" id="ARBA00022737"/>
    </source>
</evidence>
<dbReference type="PROSITE" id="PS51085">
    <property type="entry name" value="2FE2S_FER_2"/>
    <property type="match status" value="1"/>
</dbReference>
<keyword evidence="2" id="KW-0004">4Fe-4S</keyword>
<dbReference type="InterPro" id="IPR017896">
    <property type="entry name" value="4Fe4S_Fe-S-bd"/>
</dbReference>
<dbReference type="EMBL" id="CYYU01000012">
    <property type="protein sequence ID" value="CUN89999.1"/>
    <property type="molecule type" value="Genomic_DNA"/>
</dbReference>
<dbReference type="PROSITE" id="PS51379">
    <property type="entry name" value="4FE4S_FER_2"/>
    <property type="match status" value="2"/>
</dbReference>
<name>A0A174AQ57_9FIRM</name>
<dbReference type="eggNOG" id="COG3383">
    <property type="taxonomic scope" value="Bacteria"/>
</dbReference>
<dbReference type="GO" id="GO:0008137">
    <property type="term" value="F:NADH dehydrogenase (ubiquinone) activity"/>
    <property type="evidence" value="ECO:0007669"/>
    <property type="project" value="InterPro"/>
</dbReference>
<dbReference type="InterPro" id="IPR004108">
    <property type="entry name" value="Fe_hydrogenase_lsu_C"/>
</dbReference>
<proteinExistence type="predicted"/>
<dbReference type="InterPro" id="IPR000283">
    <property type="entry name" value="NADH_UbQ_OxRdtase_75kDa_su_CS"/>
</dbReference>
<dbReference type="SUPFAM" id="SSF53920">
    <property type="entry name" value="Fe-only hydrogenase"/>
    <property type="match status" value="1"/>
</dbReference>
<dbReference type="FunFam" id="3.30.70.20:FF:000035">
    <property type="entry name" value="Iron hydrogenase 1"/>
    <property type="match status" value="1"/>
</dbReference>
<evidence type="ECO:0000259" key="7">
    <source>
        <dbReference type="PROSITE" id="PS51085"/>
    </source>
</evidence>
<evidence type="ECO:0000256" key="2">
    <source>
        <dbReference type="ARBA" id="ARBA00022485"/>
    </source>
</evidence>
<dbReference type="InterPro" id="IPR009016">
    <property type="entry name" value="Fe_hydrogenase"/>
</dbReference>
<dbReference type="Proteomes" id="UP000095546">
    <property type="component" value="Unassembled WGS sequence"/>
</dbReference>
<keyword evidence="10" id="KW-0560">Oxidoreductase</keyword>
<evidence type="ECO:0000256" key="3">
    <source>
        <dbReference type="ARBA" id="ARBA00022723"/>
    </source>
</evidence>
<dbReference type="SMART" id="SM00929">
    <property type="entry name" value="NADH-G_4Fe-4S_3"/>
    <property type="match status" value="1"/>
</dbReference>
<comment type="cofactor">
    <cofactor evidence="1">
        <name>[4Fe-4S] cluster</name>
        <dbReference type="ChEBI" id="CHEBI:49883"/>
    </cofactor>
</comment>
<feature type="domain" description="4Fe-4S His(Cys)3-ligated-type" evidence="9">
    <location>
        <begin position="92"/>
        <end position="131"/>
    </location>
</feature>
<dbReference type="InterPro" id="IPR036991">
    <property type="entry name" value="Fe_hydrogenase_ssu_sf"/>
</dbReference>
<dbReference type="InterPro" id="IPR003149">
    <property type="entry name" value="Fe_hydrogenase_ssu"/>
</dbReference>
<protein>
    <submittedName>
        <fullName evidence="10">Iron hydrogenase 1</fullName>
        <ecNumber evidence="10">1.12.7.2</ecNumber>
    </submittedName>
</protein>
<feature type="domain" description="4Fe-4S ferredoxin-type" evidence="8">
    <location>
        <begin position="194"/>
        <end position="223"/>
    </location>
</feature>
<dbReference type="PANTHER" id="PTHR11615">
    <property type="entry name" value="NITRATE, FORMATE, IRON DEHYDROGENASE"/>
    <property type="match status" value="1"/>
</dbReference>
<dbReference type="PROSITE" id="PS00198">
    <property type="entry name" value="4FE4S_FER_1"/>
    <property type="match status" value="1"/>
</dbReference>
<dbReference type="GO" id="GO:0051539">
    <property type="term" value="F:4 iron, 4 sulfur cluster binding"/>
    <property type="evidence" value="ECO:0007669"/>
    <property type="project" value="UniProtKB-KW"/>
</dbReference>
<accession>A0A174AQ57</accession>
<dbReference type="PROSITE" id="PS51839">
    <property type="entry name" value="4FE4S_HC3"/>
    <property type="match status" value="1"/>
</dbReference>
<dbReference type="Pfam" id="PF12838">
    <property type="entry name" value="Fer4_7"/>
    <property type="match status" value="1"/>
</dbReference>
<dbReference type="EC" id="1.12.7.2" evidence="10"/>
<dbReference type="Pfam" id="PF13510">
    <property type="entry name" value="Fer2_4"/>
    <property type="match status" value="1"/>
</dbReference>
<dbReference type="SUPFAM" id="SSF54862">
    <property type="entry name" value="4Fe-4S ferredoxins"/>
    <property type="match status" value="1"/>
</dbReference>
<dbReference type="PROSITE" id="PS00641">
    <property type="entry name" value="COMPLEX1_75K_1"/>
    <property type="match status" value="1"/>
</dbReference>
<dbReference type="STRING" id="187979.ERS852385_01637"/>
<evidence type="ECO:0000256" key="5">
    <source>
        <dbReference type="ARBA" id="ARBA00023004"/>
    </source>
</evidence>
<gene>
    <name evidence="10" type="ORF">ERS852385_01637</name>
</gene>
<dbReference type="GO" id="GO:0016020">
    <property type="term" value="C:membrane"/>
    <property type="evidence" value="ECO:0007669"/>
    <property type="project" value="InterPro"/>
</dbReference>
<dbReference type="eggNOG" id="COG4624">
    <property type="taxonomic scope" value="Bacteria"/>
</dbReference>
<dbReference type="RefSeq" id="WP_172674693.1">
    <property type="nucleotide sequence ID" value="NZ_JANDMH010000001.1"/>
</dbReference>
<dbReference type="Gene3D" id="3.10.20.740">
    <property type="match status" value="1"/>
</dbReference>
<dbReference type="CDD" id="cd00207">
    <property type="entry name" value="fer2"/>
    <property type="match status" value="1"/>
</dbReference>
<dbReference type="GO" id="GO:0042773">
    <property type="term" value="P:ATP synthesis coupled electron transport"/>
    <property type="evidence" value="ECO:0007669"/>
    <property type="project" value="InterPro"/>
</dbReference>
<dbReference type="SMART" id="SM00902">
    <property type="entry name" value="Fe_hyd_SSU"/>
    <property type="match status" value="1"/>
</dbReference>
<dbReference type="Pfam" id="PF02906">
    <property type="entry name" value="Fe_hyd_lg_C"/>
    <property type="match status" value="1"/>
</dbReference>
<dbReference type="Gene3D" id="3.30.70.20">
    <property type="match status" value="1"/>
</dbReference>
<dbReference type="Gene3D" id="3.40.950.10">
    <property type="entry name" value="Fe-only Hydrogenase (Larger Subunit), Chain L, domain 3"/>
    <property type="match status" value="1"/>
</dbReference>
<dbReference type="Gene3D" id="4.10.260.20">
    <property type="entry name" value="Iron hydrogenase, small subunit"/>
    <property type="match status" value="1"/>
</dbReference>
<sequence length="589" mass="64608">MSTETAKMTNQEQEMVHLTINNIPLAVPKGTKIMQAAQELGIDIPHLCYHEDQRIKARCRLCSVEVVGKRRLLAACSTEVWEGMEVHTDTQIVRDTQVAILQLMLANHHKDCLSCPRNQNCDLQRLCSRFNIQHSSLPSVCKEEPRIVTNPAIVRDPSKCIRCGRCIRACKDVQGIAALTYAGRSSDIIVTTAYNKPMETTDCILCGQCSLVCPTGALVEKDDTEKVLDALQDPKKHVIVQVAPSVRVSLGDAFGMEPGAIVTGQMVTALHLLGFDKVFDTNFGADLTIMEEGTEFLDRLQHGGVLPMMTSCCPGWVSYVEKHYSDCLPHLSSTKSPMSIFGAVAKTYYPKAAGIDPKDIVTVSVMPCTAKKFEAARPEMGREGRQDVDIVLTTRELIKLIKYVGLSFGQLPETDFDSPLGTASGAGAIFGTTGGVMEAALRTVCDKLTGKTLERLDFQEARGFQGIKECTLEIGGHTLHIAIAHTLKNAEILMEQVRKGISPYDFIEVMACPGGCIGGGGQPVGTTNAVKKKRMQALYEIDRNLPVRKSHENPVLQVLYRDFLGEPGQGKAHELLHTSYNAVPKEYRF</sequence>
<dbReference type="InterPro" id="IPR019574">
    <property type="entry name" value="NADH_UbQ_OxRdtase_Gsu_4Fe4S-bd"/>
</dbReference>
<dbReference type="SUPFAM" id="SSF54292">
    <property type="entry name" value="2Fe-2S ferredoxin-like"/>
    <property type="match status" value="1"/>
</dbReference>
<feature type="domain" description="4Fe-4S ferredoxin-type" evidence="8">
    <location>
        <begin position="151"/>
        <end position="181"/>
    </location>
</feature>
<keyword evidence="5" id="KW-0408">Iron</keyword>
<dbReference type="GO" id="GO:0008901">
    <property type="term" value="F:ferredoxin hydrogenase activity"/>
    <property type="evidence" value="ECO:0007669"/>
    <property type="project" value="UniProtKB-EC"/>
</dbReference>
<keyword evidence="11" id="KW-1185">Reference proteome</keyword>
<dbReference type="InterPro" id="IPR036010">
    <property type="entry name" value="2Fe-2S_ferredoxin-like_sf"/>
</dbReference>
<evidence type="ECO:0000313" key="10">
    <source>
        <dbReference type="EMBL" id="CUN89999.1"/>
    </source>
</evidence>
<dbReference type="InterPro" id="IPR017900">
    <property type="entry name" value="4Fe4S_Fe_S_CS"/>
</dbReference>
<dbReference type="InterPro" id="IPR001041">
    <property type="entry name" value="2Fe-2S_ferredoxin-type"/>
</dbReference>
<organism evidence="10 11">
    <name type="scientific">Mitsuokella jalaludinii</name>
    <dbReference type="NCBI Taxonomy" id="187979"/>
    <lineage>
        <taxon>Bacteria</taxon>
        <taxon>Bacillati</taxon>
        <taxon>Bacillota</taxon>
        <taxon>Negativicutes</taxon>
        <taxon>Selenomonadales</taxon>
        <taxon>Selenomonadaceae</taxon>
        <taxon>Mitsuokella</taxon>
    </lineage>
</organism>
<dbReference type="Pfam" id="PF02256">
    <property type="entry name" value="Fe_hyd_SSU"/>
    <property type="match status" value="1"/>
</dbReference>